<accession>A0A218MMP4</accession>
<organism evidence="1">
    <name type="scientific">uncultured virus</name>
    <dbReference type="NCBI Taxonomy" id="340016"/>
    <lineage>
        <taxon>Viruses</taxon>
        <taxon>environmental samples</taxon>
    </lineage>
</organism>
<sequence>MAYGNTPTNNPNYIPPNIEEIQNVDQSPLITDRPGTYGDTLVIDELTSKEIKTSFGRAEDYVELHIFNMQNQLLYT</sequence>
<reference evidence="1" key="1">
    <citation type="submission" date="2016-10" db="EMBL/GenBank/DDBJ databases">
        <authorList>
            <person name="Varghese N."/>
        </authorList>
    </citation>
    <scope>NUCLEOTIDE SEQUENCE</scope>
</reference>
<name>A0A218MMP4_9VIRU</name>
<proteinExistence type="predicted"/>
<evidence type="ECO:0000313" key="1">
    <source>
        <dbReference type="EMBL" id="ASF00557.1"/>
    </source>
</evidence>
<reference evidence="1" key="2">
    <citation type="journal article" date="2017" name="Nat. Commun.">
        <title>Single-virus genomics reveals hidden cosmopolitan and abundant viruses.</title>
        <authorList>
            <person name="Martinez-Hernandez F."/>
            <person name="Fornas O."/>
            <person name="Lluesma Gomez M."/>
            <person name="Bolduc B."/>
            <person name="de la Cruz Pena M.J."/>
            <person name="Martinez J.M."/>
            <person name="Anton J."/>
            <person name="Gasol J.M."/>
            <person name="Rosselli R."/>
            <person name="Rodriguez-Valera F."/>
            <person name="Sullivan M.B."/>
            <person name="Acinas S.G."/>
            <person name="Martinez-Garcia M."/>
        </authorList>
    </citation>
    <scope>NUCLEOTIDE SEQUENCE</scope>
</reference>
<protein>
    <submittedName>
        <fullName evidence="1">Uncharacterized protein</fullName>
    </submittedName>
</protein>
<dbReference type="EMBL" id="KY052842">
    <property type="protein sequence ID" value="ASF00557.1"/>
    <property type="molecule type" value="Genomic_DNA"/>
</dbReference>